<evidence type="ECO:0000313" key="1">
    <source>
        <dbReference type="EMBL" id="GGM90135.1"/>
    </source>
</evidence>
<protein>
    <submittedName>
        <fullName evidence="1">Uncharacterized protein</fullName>
    </submittedName>
</protein>
<comment type="caution">
    <text evidence="1">The sequence shown here is derived from an EMBL/GenBank/DDBJ whole genome shotgun (WGS) entry which is preliminary data.</text>
</comment>
<dbReference type="EMBL" id="BMNC01000003">
    <property type="protein sequence ID" value="GGM90135.1"/>
    <property type="molecule type" value="Genomic_DNA"/>
</dbReference>
<evidence type="ECO:0000313" key="2">
    <source>
        <dbReference type="Proteomes" id="UP000597656"/>
    </source>
</evidence>
<reference evidence="2" key="1">
    <citation type="journal article" date="2019" name="Int. J. Syst. Evol. Microbiol.">
        <title>The Global Catalogue of Microorganisms (GCM) 10K type strain sequencing project: providing services to taxonomists for standard genome sequencing and annotation.</title>
        <authorList>
            <consortium name="The Broad Institute Genomics Platform"/>
            <consortium name="The Broad Institute Genome Sequencing Center for Infectious Disease"/>
            <person name="Wu L."/>
            <person name="Ma J."/>
        </authorList>
    </citation>
    <scope>NUCLEOTIDE SEQUENCE [LARGE SCALE GENOMIC DNA]</scope>
    <source>
        <strain evidence="2">CGMCC 4.7319</strain>
    </source>
</reference>
<dbReference type="Proteomes" id="UP000597656">
    <property type="component" value="Unassembled WGS sequence"/>
</dbReference>
<sequence>MNRPVPFAAPVAGFTAITCGTCLTEEHDLELLRETIRRSVHGMLVRVHCPLGRIYCKAREGSAHSGWILIVQPCTAGRSPVGSAVIVGPIRTADDLVAVTGWLETDPLDGSTLPARLRRIQHPRQQSIQN</sequence>
<keyword evidence="2" id="KW-1185">Reference proteome</keyword>
<accession>A0ABQ2HWD0</accession>
<name>A0ABQ2HWD0_9PSEU</name>
<organism evidence="1 2">
    <name type="scientific">Lentzea pudingi</name>
    <dbReference type="NCBI Taxonomy" id="1789439"/>
    <lineage>
        <taxon>Bacteria</taxon>
        <taxon>Bacillati</taxon>
        <taxon>Actinomycetota</taxon>
        <taxon>Actinomycetes</taxon>
        <taxon>Pseudonocardiales</taxon>
        <taxon>Pseudonocardiaceae</taxon>
        <taxon>Lentzea</taxon>
    </lineage>
</organism>
<proteinExistence type="predicted"/>
<gene>
    <name evidence="1" type="ORF">GCM10011609_28800</name>
</gene>